<dbReference type="Gene3D" id="2.60.40.10">
    <property type="entry name" value="Immunoglobulins"/>
    <property type="match status" value="1"/>
</dbReference>
<organism evidence="2 3">
    <name type="scientific">Caerostris extrusa</name>
    <name type="common">Bark spider</name>
    <name type="synonym">Caerostris bankana</name>
    <dbReference type="NCBI Taxonomy" id="172846"/>
    <lineage>
        <taxon>Eukaryota</taxon>
        <taxon>Metazoa</taxon>
        <taxon>Ecdysozoa</taxon>
        <taxon>Arthropoda</taxon>
        <taxon>Chelicerata</taxon>
        <taxon>Arachnida</taxon>
        <taxon>Araneae</taxon>
        <taxon>Araneomorphae</taxon>
        <taxon>Entelegynae</taxon>
        <taxon>Araneoidea</taxon>
        <taxon>Araneidae</taxon>
        <taxon>Caerostris</taxon>
    </lineage>
</organism>
<dbReference type="InterPro" id="IPR036179">
    <property type="entry name" value="Ig-like_dom_sf"/>
</dbReference>
<accession>A0AAV4NWH0</accession>
<name>A0AAV4NWH0_CAEEX</name>
<dbReference type="InterPro" id="IPR013098">
    <property type="entry name" value="Ig_I-set"/>
</dbReference>
<sequence>MNPGMSFKYQSIDSSEKMPVCGRSELSLACITQGSSAMQVRWFKDDAAINVQTSYRSHVDNSGTKEFQKTKKGW</sequence>
<protein>
    <recommendedName>
        <fullName evidence="1">Immunoglobulin I-set domain-containing protein</fullName>
    </recommendedName>
</protein>
<dbReference type="Proteomes" id="UP001054945">
    <property type="component" value="Unassembled WGS sequence"/>
</dbReference>
<dbReference type="SUPFAM" id="SSF48726">
    <property type="entry name" value="Immunoglobulin"/>
    <property type="match status" value="1"/>
</dbReference>
<feature type="domain" description="Immunoglobulin I-set" evidence="1">
    <location>
        <begin position="24"/>
        <end position="63"/>
    </location>
</feature>
<evidence type="ECO:0000313" key="2">
    <source>
        <dbReference type="EMBL" id="GIX89252.1"/>
    </source>
</evidence>
<keyword evidence="3" id="KW-1185">Reference proteome</keyword>
<gene>
    <name evidence="2" type="ORF">CEXT_538331</name>
</gene>
<reference evidence="2 3" key="1">
    <citation type="submission" date="2021-06" db="EMBL/GenBank/DDBJ databases">
        <title>Caerostris extrusa draft genome.</title>
        <authorList>
            <person name="Kono N."/>
            <person name="Arakawa K."/>
        </authorList>
    </citation>
    <scope>NUCLEOTIDE SEQUENCE [LARGE SCALE GENOMIC DNA]</scope>
</reference>
<comment type="caution">
    <text evidence="2">The sequence shown here is derived from an EMBL/GenBank/DDBJ whole genome shotgun (WGS) entry which is preliminary data.</text>
</comment>
<dbReference type="InterPro" id="IPR013783">
    <property type="entry name" value="Ig-like_fold"/>
</dbReference>
<proteinExistence type="predicted"/>
<dbReference type="EMBL" id="BPLR01003840">
    <property type="protein sequence ID" value="GIX89252.1"/>
    <property type="molecule type" value="Genomic_DNA"/>
</dbReference>
<evidence type="ECO:0000313" key="3">
    <source>
        <dbReference type="Proteomes" id="UP001054945"/>
    </source>
</evidence>
<dbReference type="AlphaFoldDB" id="A0AAV4NWH0"/>
<evidence type="ECO:0000259" key="1">
    <source>
        <dbReference type="Pfam" id="PF07679"/>
    </source>
</evidence>
<dbReference type="Pfam" id="PF07679">
    <property type="entry name" value="I-set"/>
    <property type="match status" value="1"/>
</dbReference>